<dbReference type="Pfam" id="PF00327">
    <property type="entry name" value="Ribosomal_L30"/>
    <property type="match status" value="1"/>
</dbReference>
<dbReference type="GO" id="GO:0000463">
    <property type="term" value="P:maturation of LSU-rRNA from tricistronic rRNA transcript (SSU-rRNA, 5.8S rRNA, LSU-rRNA)"/>
    <property type="evidence" value="ECO:0007669"/>
    <property type="project" value="TreeGrafter"/>
</dbReference>
<dbReference type="GO" id="GO:0003723">
    <property type="term" value="F:RNA binding"/>
    <property type="evidence" value="ECO:0007669"/>
    <property type="project" value="InterPro"/>
</dbReference>
<evidence type="ECO:0000313" key="7">
    <source>
        <dbReference type="Proteomes" id="UP001224775"/>
    </source>
</evidence>
<dbReference type="SUPFAM" id="SSF55129">
    <property type="entry name" value="Ribosomal protein L30p/L7e"/>
    <property type="match status" value="1"/>
</dbReference>
<dbReference type="InterPro" id="IPR016082">
    <property type="entry name" value="Ribosomal_uL30_ferredoxin-like"/>
</dbReference>
<name>A0AAD8XWS3_9STRA</name>
<proteinExistence type="inferred from homology"/>
<dbReference type="InterPro" id="IPR035808">
    <property type="entry name" value="Ribosomal_uL30_euk_arc"/>
</dbReference>
<organism evidence="6 7">
    <name type="scientific">Skeletonema marinoi</name>
    <dbReference type="NCBI Taxonomy" id="267567"/>
    <lineage>
        <taxon>Eukaryota</taxon>
        <taxon>Sar</taxon>
        <taxon>Stramenopiles</taxon>
        <taxon>Ochrophyta</taxon>
        <taxon>Bacillariophyta</taxon>
        <taxon>Coscinodiscophyceae</taxon>
        <taxon>Thalassiosirophycidae</taxon>
        <taxon>Thalassiosirales</taxon>
        <taxon>Skeletonemataceae</taxon>
        <taxon>Skeletonema</taxon>
        <taxon>Skeletonema marinoi-dohrnii complex</taxon>
    </lineage>
</organism>
<evidence type="ECO:0000313" key="6">
    <source>
        <dbReference type="EMBL" id="KAK1734746.1"/>
    </source>
</evidence>
<dbReference type="EMBL" id="JATAAI010000037">
    <property type="protein sequence ID" value="KAK1734746.1"/>
    <property type="molecule type" value="Genomic_DNA"/>
</dbReference>
<dbReference type="InterPro" id="IPR036919">
    <property type="entry name" value="Ribo_uL30_ferredoxin-like_sf"/>
</dbReference>
<feature type="domain" description="Large ribosomal subunit protein uL30 N-terminal eukaryotes" evidence="5">
    <location>
        <begin position="24"/>
        <end position="95"/>
    </location>
</feature>
<comment type="caution">
    <text evidence="6">The sequence shown here is derived from an EMBL/GenBank/DDBJ whole genome shotgun (WGS) entry which is preliminary data.</text>
</comment>
<evidence type="ECO:0000259" key="4">
    <source>
        <dbReference type="Pfam" id="PF00327"/>
    </source>
</evidence>
<accession>A0AAD8XWS3</accession>
<keyword evidence="2 6" id="KW-0689">Ribosomal protein</keyword>
<dbReference type="FunFam" id="3.30.1390.20:FF:000002">
    <property type="entry name" value="60S ribosomal protein L7"/>
    <property type="match status" value="1"/>
</dbReference>
<dbReference type="GO" id="GO:0003735">
    <property type="term" value="F:structural constituent of ribosome"/>
    <property type="evidence" value="ECO:0007669"/>
    <property type="project" value="TreeGrafter"/>
</dbReference>
<dbReference type="Pfam" id="PF08079">
    <property type="entry name" value="Ribosomal_L30_N"/>
    <property type="match status" value="1"/>
</dbReference>
<sequence>MVFTPLKNIFGGNKKDDKKMAVKVPESVLKKQATQAKIADQAKQASYDAKQKKRQDKKDAIAAAEKYAAEYKAADEAAIANRREAKAQGGFFVPAQPKVALIIRIRGTIGVSPKAKKIMQLFRLRQIHNASFVKLNESTVRMLRLIEPYVTYGYPSRSTIEKLILKRGFGKLNKQRIPIADNSVIEEGVGSVGIKCCADLIHEICTVGPHFKEANNFLWPFKLTSPRGGFSNKTKLVHFLEGGEAGNRGEEINKLVKRMI</sequence>
<dbReference type="AlphaFoldDB" id="A0AAD8XWS3"/>
<reference evidence="6" key="1">
    <citation type="submission" date="2023-06" db="EMBL/GenBank/DDBJ databases">
        <title>Survivors Of The Sea: Transcriptome response of Skeletonema marinoi to long-term dormancy.</title>
        <authorList>
            <person name="Pinder M.I.M."/>
            <person name="Kourtchenko O."/>
            <person name="Robertson E.K."/>
            <person name="Larsson T."/>
            <person name="Maumus F."/>
            <person name="Osuna-Cruz C.M."/>
            <person name="Vancaester E."/>
            <person name="Stenow R."/>
            <person name="Vandepoele K."/>
            <person name="Ploug H."/>
            <person name="Bruchert V."/>
            <person name="Godhe A."/>
            <person name="Topel M."/>
        </authorList>
    </citation>
    <scope>NUCLEOTIDE SEQUENCE</scope>
    <source>
        <strain evidence="6">R05AC</strain>
    </source>
</reference>
<dbReference type="CDD" id="cd01657">
    <property type="entry name" value="Ribosomal_L7_archeal_euk"/>
    <property type="match status" value="1"/>
</dbReference>
<dbReference type="InterPro" id="IPR012988">
    <property type="entry name" value="Ribosomal_uL30_N_euk"/>
</dbReference>
<dbReference type="Gene3D" id="3.30.1390.20">
    <property type="entry name" value="Ribosomal protein L30, ferredoxin-like fold domain"/>
    <property type="match status" value="1"/>
</dbReference>
<keyword evidence="7" id="KW-1185">Reference proteome</keyword>
<dbReference type="NCBIfam" id="TIGR01310">
    <property type="entry name" value="uL30_euk"/>
    <property type="match status" value="1"/>
</dbReference>
<evidence type="ECO:0000256" key="1">
    <source>
        <dbReference type="ARBA" id="ARBA00007594"/>
    </source>
</evidence>
<feature type="domain" description="Large ribosomal subunit protein uL30-like ferredoxin-like fold" evidence="4">
    <location>
        <begin position="101"/>
        <end position="150"/>
    </location>
</feature>
<dbReference type="FunFam" id="3.30.1390.20:FF:000004">
    <property type="entry name" value="60S ribosomal protein L7"/>
    <property type="match status" value="1"/>
</dbReference>
<evidence type="ECO:0000256" key="2">
    <source>
        <dbReference type="ARBA" id="ARBA00022980"/>
    </source>
</evidence>
<dbReference type="GO" id="GO:0022625">
    <property type="term" value="C:cytosolic large ribosomal subunit"/>
    <property type="evidence" value="ECO:0007669"/>
    <property type="project" value="TreeGrafter"/>
</dbReference>
<dbReference type="Proteomes" id="UP001224775">
    <property type="component" value="Unassembled WGS sequence"/>
</dbReference>
<dbReference type="PANTHER" id="PTHR11524">
    <property type="entry name" value="60S RIBOSOMAL PROTEIN L7"/>
    <property type="match status" value="1"/>
</dbReference>
<evidence type="ECO:0000256" key="3">
    <source>
        <dbReference type="ARBA" id="ARBA00023274"/>
    </source>
</evidence>
<evidence type="ECO:0000259" key="5">
    <source>
        <dbReference type="Pfam" id="PF08079"/>
    </source>
</evidence>
<comment type="similarity">
    <text evidence="1">Belongs to the universal ribosomal protein uL30 family.</text>
</comment>
<keyword evidence="3" id="KW-0687">Ribonucleoprotein</keyword>
<dbReference type="InterPro" id="IPR005998">
    <property type="entry name" value="Ribosomal_uL30_euk"/>
</dbReference>
<dbReference type="PANTHER" id="PTHR11524:SF16">
    <property type="entry name" value="LARGE RIBOSOMAL SUBUNIT PROTEIN UL30"/>
    <property type="match status" value="1"/>
</dbReference>
<protein>
    <submittedName>
        <fullName evidence="6">60S ribosomal protein L30</fullName>
    </submittedName>
</protein>
<dbReference type="InterPro" id="IPR039699">
    <property type="entry name" value="Ribosomal_uL30"/>
</dbReference>
<gene>
    <name evidence="6" type="ORF">QTG54_014619</name>
</gene>